<gene>
    <name evidence="2" type="ORF">B0H67DRAFT_679737</name>
</gene>
<comment type="caution">
    <text evidence="2">The sequence shown here is derived from an EMBL/GenBank/DDBJ whole genome shotgun (WGS) entry which is preliminary data.</text>
</comment>
<dbReference type="AlphaFoldDB" id="A0AA40BDK4"/>
<evidence type="ECO:0000313" key="2">
    <source>
        <dbReference type="EMBL" id="KAK0732286.1"/>
    </source>
</evidence>
<dbReference type="EMBL" id="JAUKUA010000001">
    <property type="protein sequence ID" value="KAK0732286.1"/>
    <property type="molecule type" value="Genomic_DNA"/>
</dbReference>
<dbReference type="Proteomes" id="UP001172102">
    <property type="component" value="Unassembled WGS sequence"/>
</dbReference>
<sequence length="122" mass="12762">MPSSLRSPLDADLPRQLGLPHPGLRQRQVRPVQDGQLGAVFRGLVGAVAYGACTELAGLSGSATMAESGRWVIPFGRVYPIRKNLVLATKTVAEGGTGGTGGTQGFLGVVPRADPMSYPMSW</sequence>
<reference evidence="2" key="1">
    <citation type="submission" date="2023-06" db="EMBL/GenBank/DDBJ databases">
        <title>Genome-scale phylogeny and comparative genomics of the fungal order Sordariales.</title>
        <authorList>
            <consortium name="Lawrence Berkeley National Laboratory"/>
            <person name="Hensen N."/>
            <person name="Bonometti L."/>
            <person name="Westerberg I."/>
            <person name="Brannstrom I.O."/>
            <person name="Guillou S."/>
            <person name="Cros-Aarteil S."/>
            <person name="Calhoun S."/>
            <person name="Haridas S."/>
            <person name="Kuo A."/>
            <person name="Mondo S."/>
            <person name="Pangilinan J."/>
            <person name="Riley R."/>
            <person name="Labutti K."/>
            <person name="Andreopoulos B."/>
            <person name="Lipzen A."/>
            <person name="Chen C."/>
            <person name="Yanf M."/>
            <person name="Daum C."/>
            <person name="Ng V."/>
            <person name="Clum A."/>
            <person name="Steindorff A."/>
            <person name="Ohm R."/>
            <person name="Martin F."/>
            <person name="Silar P."/>
            <person name="Natvig D."/>
            <person name="Lalanne C."/>
            <person name="Gautier V."/>
            <person name="Ament-Velasquez S.L."/>
            <person name="Kruys A."/>
            <person name="Hutchinson M.I."/>
            <person name="Powell A.J."/>
            <person name="Barry K."/>
            <person name="Miller A.N."/>
            <person name="Grigoriev I.V."/>
            <person name="Debuchy R."/>
            <person name="Gladieux P."/>
            <person name="Thoren M.H."/>
            <person name="Johannesson H."/>
        </authorList>
    </citation>
    <scope>NUCLEOTIDE SEQUENCE</scope>
    <source>
        <strain evidence="2">SMH4607-1</strain>
    </source>
</reference>
<evidence type="ECO:0000256" key="1">
    <source>
        <dbReference type="SAM" id="MobiDB-lite"/>
    </source>
</evidence>
<organism evidence="2 3">
    <name type="scientific">Lasiosphaeris hirsuta</name>
    <dbReference type="NCBI Taxonomy" id="260670"/>
    <lineage>
        <taxon>Eukaryota</taxon>
        <taxon>Fungi</taxon>
        <taxon>Dikarya</taxon>
        <taxon>Ascomycota</taxon>
        <taxon>Pezizomycotina</taxon>
        <taxon>Sordariomycetes</taxon>
        <taxon>Sordariomycetidae</taxon>
        <taxon>Sordariales</taxon>
        <taxon>Lasiosphaeriaceae</taxon>
        <taxon>Lasiosphaeris</taxon>
    </lineage>
</organism>
<accession>A0AA40BDK4</accession>
<evidence type="ECO:0000313" key="3">
    <source>
        <dbReference type="Proteomes" id="UP001172102"/>
    </source>
</evidence>
<name>A0AA40BDK4_9PEZI</name>
<keyword evidence="3" id="KW-1185">Reference proteome</keyword>
<feature type="region of interest" description="Disordered" evidence="1">
    <location>
        <begin position="1"/>
        <end position="30"/>
    </location>
</feature>
<protein>
    <submittedName>
        <fullName evidence="2">Uncharacterized protein</fullName>
    </submittedName>
</protein>
<proteinExistence type="predicted"/>